<dbReference type="RefSeq" id="WP_104143703.1">
    <property type="nucleotide sequence ID" value="NZ_PREU01000005.1"/>
</dbReference>
<dbReference type="InterPro" id="IPR023982">
    <property type="entry name" value="CHP04029_CMD-like"/>
</dbReference>
<dbReference type="InterPro" id="IPR029032">
    <property type="entry name" value="AhpD-like"/>
</dbReference>
<dbReference type="GO" id="GO:0051920">
    <property type="term" value="F:peroxiredoxin activity"/>
    <property type="evidence" value="ECO:0007669"/>
    <property type="project" value="InterPro"/>
</dbReference>
<feature type="domain" description="Carboxymuconolactone decarboxylase-like" evidence="1">
    <location>
        <begin position="252"/>
        <end position="331"/>
    </location>
</feature>
<dbReference type="NCBIfam" id="TIGR00778">
    <property type="entry name" value="ahpD_dom"/>
    <property type="match status" value="1"/>
</dbReference>
<dbReference type="EMBL" id="PREU01000005">
    <property type="protein sequence ID" value="PPA75612.1"/>
    <property type="molecule type" value="Genomic_DNA"/>
</dbReference>
<evidence type="ECO:0000313" key="3">
    <source>
        <dbReference type="Proteomes" id="UP000239990"/>
    </source>
</evidence>
<evidence type="ECO:0000259" key="1">
    <source>
        <dbReference type="Pfam" id="PF02627"/>
    </source>
</evidence>
<proteinExistence type="predicted"/>
<accession>A0A2S5GR89</accession>
<dbReference type="NCBIfam" id="TIGR01926">
    <property type="entry name" value="peroxid_rel"/>
    <property type="match status" value="1"/>
</dbReference>
<dbReference type="SUPFAM" id="SSF69118">
    <property type="entry name" value="AhpD-like"/>
    <property type="match status" value="2"/>
</dbReference>
<dbReference type="NCBIfam" id="TIGR04029">
    <property type="entry name" value="CMD_Avi_7170"/>
    <property type="match status" value="1"/>
</dbReference>
<dbReference type="PANTHER" id="PTHR35446">
    <property type="entry name" value="SI:CH211-175M2.5"/>
    <property type="match status" value="1"/>
</dbReference>
<dbReference type="AlphaFoldDB" id="A0A2S5GR89"/>
<dbReference type="PANTHER" id="PTHR35446:SF2">
    <property type="entry name" value="CARBOXYMUCONOLACTONE DECARBOXYLASE-LIKE DOMAIN-CONTAINING PROTEIN"/>
    <property type="match status" value="1"/>
</dbReference>
<comment type="caution">
    <text evidence="2">The sequence shown here is derived from an EMBL/GenBank/DDBJ whole genome shotgun (WGS) entry which is preliminary data.</text>
</comment>
<organism evidence="2 3">
    <name type="scientific">Achromobacter spanius</name>
    <dbReference type="NCBI Taxonomy" id="217203"/>
    <lineage>
        <taxon>Bacteria</taxon>
        <taxon>Pseudomonadati</taxon>
        <taxon>Pseudomonadota</taxon>
        <taxon>Betaproteobacteria</taxon>
        <taxon>Burkholderiales</taxon>
        <taxon>Alcaligenaceae</taxon>
        <taxon>Achromobacter</taxon>
    </lineage>
</organism>
<name>A0A2S5GR89_9BURK</name>
<dbReference type="Pfam" id="PF02627">
    <property type="entry name" value="CMD"/>
    <property type="match status" value="1"/>
</dbReference>
<dbReference type="InterPro" id="IPR004675">
    <property type="entry name" value="AhpD_core"/>
</dbReference>
<sequence>MAQQPIVYDAVNDLVDKLVGLTPGSKTFEVRHQREKVAAATQGSYDALFDPALPGLSLAERLLVALYATRISLSPLLASHYRARLAETDAAPADIAAAESGKPSDASTPRLAAVLEFTRKLIENPVEGDEAALKTLPAAGVSTPAVVTLSQLIAFLSYQTRLVAGLIAMKDLEGLAPRAAAVPPAPFEPNTAATEPGAVIKAHGFTNEVLEWKAWLDVVNVDTATPEQVAVLEESHPKAKVSDYYLFLVHQPEILRQRSTAFNAIMYAPGGLSRAERELGSTVVSRVNGCVYCASVHAQRFEQLAKRNEVIAQVFEDPYTAGTTARELAIAQFSIQITEAQADVNANSIQALKDAGLSEGEVLDLLHSDAIFAWANRLMLNLGEPVFATVG</sequence>
<protein>
    <submittedName>
        <fullName evidence="2">CMD domain protein</fullName>
    </submittedName>
</protein>
<evidence type="ECO:0000313" key="2">
    <source>
        <dbReference type="EMBL" id="PPA75612.1"/>
    </source>
</evidence>
<dbReference type="OrthoDB" id="3667834at2"/>
<dbReference type="Proteomes" id="UP000239990">
    <property type="component" value="Unassembled WGS sequence"/>
</dbReference>
<dbReference type="InterPro" id="IPR010195">
    <property type="entry name" value="Uncharacterised_peroxidase-rel"/>
</dbReference>
<gene>
    <name evidence="2" type="ORF">C4E15_12450</name>
</gene>
<dbReference type="Gene3D" id="1.20.1290.10">
    <property type="entry name" value="AhpD-like"/>
    <property type="match status" value="2"/>
</dbReference>
<dbReference type="InterPro" id="IPR003779">
    <property type="entry name" value="CMD-like"/>
</dbReference>
<reference evidence="2 3" key="1">
    <citation type="submission" date="2018-02" db="EMBL/GenBank/DDBJ databases">
        <title>Draft Genome of Achromobacter spanius stain 6.</title>
        <authorList>
            <person name="Gunasekera T.S."/>
            <person name="Radwan O."/>
            <person name="Ruiz O.N."/>
        </authorList>
    </citation>
    <scope>NUCLEOTIDE SEQUENCE [LARGE SCALE GENOMIC DNA]</scope>
    <source>
        <strain evidence="2 3">6</strain>
    </source>
</reference>